<dbReference type="CDD" id="cd00167">
    <property type="entry name" value="SANT"/>
    <property type="match status" value="1"/>
</dbReference>
<sequence>MMATQKGLRKGPWSGEEYRLLNEYVSLHGEGLKKGQLTYLEEGTIIEQHAILGRTDNEIKNYWRTHFGKREKYKYKKLQRGGQQPEYGIKSKCQKETINETKSFEKQNNIQPFADHINQFSKRAMQNQATFGVGGDSMQNHHKTSYFDHTYDKLFYV</sequence>
<dbReference type="GO" id="GO:0005634">
    <property type="term" value="C:nucleus"/>
    <property type="evidence" value="ECO:0007669"/>
    <property type="project" value="UniProtKB-SubCell"/>
</dbReference>
<reference evidence="8 9" key="1">
    <citation type="submission" date="2024-01" db="EMBL/GenBank/DDBJ databases">
        <title>The genomes of 5 underutilized Papilionoideae crops provide insights into root nodulation and disease resistanc.</title>
        <authorList>
            <person name="Jiang F."/>
        </authorList>
    </citation>
    <scope>NUCLEOTIDE SEQUENCE [LARGE SCALE GENOMIC DNA]</scope>
    <source>
        <strain evidence="8">DUOXIRENSHENG_FW03</strain>
        <tissue evidence="8">Leaves</tissue>
    </source>
</reference>
<comment type="subcellular location">
    <subcellularLocation>
        <location evidence="1">Nucleus</location>
    </subcellularLocation>
</comment>
<dbReference type="PANTHER" id="PTHR47995">
    <property type="entry name" value="TRANSCRIPTION FACTOR MYB33-RELATED"/>
    <property type="match status" value="1"/>
</dbReference>
<evidence type="ECO:0000313" key="9">
    <source>
        <dbReference type="Proteomes" id="UP001386955"/>
    </source>
</evidence>
<feature type="domain" description="Myb-like" evidence="7">
    <location>
        <begin position="5"/>
        <end position="67"/>
    </location>
</feature>
<evidence type="ECO:0000259" key="7">
    <source>
        <dbReference type="PROSITE" id="PS50090"/>
    </source>
</evidence>
<proteinExistence type="predicted"/>
<gene>
    <name evidence="8" type="ORF">VNO78_14897</name>
</gene>
<evidence type="ECO:0000256" key="3">
    <source>
        <dbReference type="ARBA" id="ARBA00023015"/>
    </source>
</evidence>
<evidence type="ECO:0000313" key="8">
    <source>
        <dbReference type="EMBL" id="KAK7394371.1"/>
    </source>
</evidence>
<evidence type="ECO:0000256" key="4">
    <source>
        <dbReference type="ARBA" id="ARBA00023125"/>
    </source>
</evidence>
<dbReference type="PROSITE" id="PS50090">
    <property type="entry name" value="MYB_LIKE"/>
    <property type="match status" value="1"/>
</dbReference>
<keyword evidence="3" id="KW-0805">Transcription regulation</keyword>
<evidence type="ECO:0000256" key="1">
    <source>
        <dbReference type="ARBA" id="ARBA00004123"/>
    </source>
</evidence>
<dbReference type="InterPro" id="IPR001005">
    <property type="entry name" value="SANT/Myb"/>
</dbReference>
<dbReference type="Proteomes" id="UP001386955">
    <property type="component" value="Unassembled WGS sequence"/>
</dbReference>
<keyword evidence="4" id="KW-0238">DNA-binding</keyword>
<dbReference type="SUPFAM" id="SSF46689">
    <property type="entry name" value="Homeodomain-like"/>
    <property type="match status" value="1"/>
</dbReference>
<organism evidence="8 9">
    <name type="scientific">Psophocarpus tetragonolobus</name>
    <name type="common">Winged bean</name>
    <name type="synonym">Dolichos tetragonolobus</name>
    <dbReference type="NCBI Taxonomy" id="3891"/>
    <lineage>
        <taxon>Eukaryota</taxon>
        <taxon>Viridiplantae</taxon>
        <taxon>Streptophyta</taxon>
        <taxon>Embryophyta</taxon>
        <taxon>Tracheophyta</taxon>
        <taxon>Spermatophyta</taxon>
        <taxon>Magnoliopsida</taxon>
        <taxon>eudicotyledons</taxon>
        <taxon>Gunneridae</taxon>
        <taxon>Pentapetalae</taxon>
        <taxon>rosids</taxon>
        <taxon>fabids</taxon>
        <taxon>Fabales</taxon>
        <taxon>Fabaceae</taxon>
        <taxon>Papilionoideae</taxon>
        <taxon>50 kb inversion clade</taxon>
        <taxon>NPAAA clade</taxon>
        <taxon>indigoferoid/millettioid clade</taxon>
        <taxon>Phaseoleae</taxon>
        <taxon>Psophocarpus</taxon>
    </lineage>
</organism>
<dbReference type="AlphaFoldDB" id="A0AAN9SEC1"/>
<keyword evidence="5" id="KW-0804">Transcription</keyword>
<dbReference type="Gene3D" id="1.10.10.60">
    <property type="entry name" value="Homeodomain-like"/>
    <property type="match status" value="1"/>
</dbReference>
<comment type="caution">
    <text evidence="8">The sequence shown here is derived from an EMBL/GenBank/DDBJ whole genome shotgun (WGS) entry which is preliminary data.</text>
</comment>
<dbReference type="InterPro" id="IPR009057">
    <property type="entry name" value="Homeodomain-like_sf"/>
</dbReference>
<dbReference type="GO" id="GO:0003677">
    <property type="term" value="F:DNA binding"/>
    <property type="evidence" value="ECO:0007669"/>
    <property type="project" value="UniProtKB-KW"/>
</dbReference>
<protein>
    <recommendedName>
        <fullName evidence="7">Myb-like domain-containing protein</fullName>
    </recommendedName>
</protein>
<dbReference type="PANTHER" id="PTHR47995:SF18">
    <property type="entry name" value="TRANSCRIPTION FACTOR MYB65"/>
    <property type="match status" value="1"/>
</dbReference>
<evidence type="ECO:0000256" key="2">
    <source>
        <dbReference type="ARBA" id="ARBA00022737"/>
    </source>
</evidence>
<dbReference type="EMBL" id="JAYMYS010000004">
    <property type="protein sequence ID" value="KAK7394371.1"/>
    <property type="molecule type" value="Genomic_DNA"/>
</dbReference>
<evidence type="ECO:0000256" key="5">
    <source>
        <dbReference type="ARBA" id="ARBA00023163"/>
    </source>
</evidence>
<name>A0AAN9SEC1_PSOTE</name>
<keyword evidence="9" id="KW-1185">Reference proteome</keyword>
<evidence type="ECO:0000256" key="6">
    <source>
        <dbReference type="ARBA" id="ARBA00023242"/>
    </source>
</evidence>
<keyword evidence="2" id="KW-0677">Repeat</keyword>
<keyword evidence="6" id="KW-0539">Nucleus</keyword>
<accession>A0AAN9SEC1</accession>